<comment type="caution">
    <text evidence="2">The sequence shown here is derived from an EMBL/GenBank/DDBJ whole genome shotgun (WGS) entry which is preliminary data.</text>
</comment>
<protein>
    <submittedName>
        <fullName evidence="2">Uncharacterized protein</fullName>
    </submittedName>
</protein>
<evidence type="ECO:0000313" key="3">
    <source>
        <dbReference type="Proteomes" id="UP000324222"/>
    </source>
</evidence>
<sequence length="93" mass="10409">MHATTTDRKSRRKKKMEVRGEKGRVKDDAMSPQQSNTTTHTQLNGITVIVTIILKGSWMHMKQQARPQSHRRQEQTNGPANLPRGASSCLGEG</sequence>
<dbReference type="AlphaFoldDB" id="A0A5B7E9X7"/>
<feature type="region of interest" description="Disordered" evidence="1">
    <location>
        <begin position="1"/>
        <end position="41"/>
    </location>
</feature>
<evidence type="ECO:0000313" key="2">
    <source>
        <dbReference type="EMBL" id="MPC30157.1"/>
    </source>
</evidence>
<proteinExistence type="predicted"/>
<name>A0A5B7E9X7_PORTR</name>
<feature type="compositionally biased region" description="Polar residues" evidence="1">
    <location>
        <begin position="31"/>
        <end position="41"/>
    </location>
</feature>
<dbReference type="EMBL" id="VSRR010002203">
    <property type="protein sequence ID" value="MPC30157.1"/>
    <property type="molecule type" value="Genomic_DNA"/>
</dbReference>
<dbReference type="Proteomes" id="UP000324222">
    <property type="component" value="Unassembled WGS sequence"/>
</dbReference>
<feature type="compositionally biased region" description="Basic and acidic residues" evidence="1">
    <location>
        <begin position="17"/>
        <end position="29"/>
    </location>
</feature>
<reference evidence="2 3" key="1">
    <citation type="submission" date="2019-05" db="EMBL/GenBank/DDBJ databases">
        <title>Another draft genome of Portunus trituberculatus and its Hox gene families provides insights of decapod evolution.</title>
        <authorList>
            <person name="Jeong J.-H."/>
            <person name="Song I."/>
            <person name="Kim S."/>
            <person name="Choi T."/>
            <person name="Kim D."/>
            <person name="Ryu S."/>
            <person name="Kim W."/>
        </authorList>
    </citation>
    <scope>NUCLEOTIDE SEQUENCE [LARGE SCALE GENOMIC DNA]</scope>
    <source>
        <tissue evidence="2">Muscle</tissue>
    </source>
</reference>
<keyword evidence="3" id="KW-1185">Reference proteome</keyword>
<evidence type="ECO:0000256" key="1">
    <source>
        <dbReference type="SAM" id="MobiDB-lite"/>
    </source>
</evidence>
<organism evidence="2 3">
    <name type="scientific">Portunus trituberculatus</name>
    <name type="common">Swimming crab</name>
    <name type="synonym">Neptunus trituberculatus</name>
    <dbReference type="NCBI Taxonomy" id="210409"/>
    <lineage>
        <taxon>Eukaryota</taxon>
        <taxon>Metazoa</taxon>
        <taxon>Ecdysozoa</taxon>
        <taxon>Arthropoda</taxon>
        <taxon>Crustacea</taxon>
        <taxon>Multicrustacea</taxon>
        <taxon>Malacostraca</taxon>
        <taxon>Eumalacostraca</taxon>
        <taxon>Eucarida</taxon>
        <taxon>Decapoda</taxon>
        <taxon>Pleocyemata</taxon>
        <taxon>Brachyura</taxon>
        <taxon>Eubrachyura</taxon>
        <taxon>Portunoidea</taxon>
        <taxon>Portunidae</taxon>
        <taxon>Portuninae</taxon>
        <taxon>Portunus</taxon>
    </lineage>
</organism>
<feature type="region of interest" description="Disordered" evidence="1">
    <location>
        <begin position="59"/>
        <end position="93"/>
    </location>
</feature>
<gene>
    <name evidence="2" type="ORF">E2C01_023415</name>
</gene>
<accession>A0A5B7E9X7</accession>